<gene>
    <name evidence="1" type="ORF">WL1483_1673</name>
</gene>
<dbReference type="RefSeq" id="WP_060585863.1">
    <property type="nucleotide sequence ID" value="NZ_CP013067.1"/>
</dbReference>
<accession>A0A0S2SHA5</accession>
<dbReference type="PATRIC" id="fig|652.5.peg.2030"/>
<protein>
    <submittedName>
        <fullName evidence="1">Uncharacterized protein</fullName>
    </submittedName>
</protein>
<proteinExistence type="predicted"/>
<dbReference type="EMBL" id="CP013067">
    <property type="protein sequence ID" value="ALP41092.1"/>
    <property type="molecule type" value="Genomic_DNA"/>
</dbReference>
<dbReference type="Proteomes" id="UP000058114">
    <property type="component" value="Chromosome"/>
</dbReference>
<evidence type="ECO:0000313" key="1">
    <source>
        <dbReference type="EMBL" id="ALP41092.1"/>
    </source>
</evidence>
<name>A0A0S2SHA5_9GAMM</name>
<reference evidence="1 2" key="2">
    <citation type="journal article" date="2016" name="Genome Announc.">
        <title>Complete Genome Sequence of the Highly Virulent Aeromonas schubertii Strain WL1483, Isolated from Diseased Snakehead Fish (Channa argus) in China.</title>
        <authorList>
            <person name="Liu L."/>
            <person name="Li N."/>
            <person name="Zhang D."/>
            <person name="Fu X."/>
            <person name="Shi C."/>
            <person name="Lin Q."/>
            <person name="Hao G."/>
        </authorList>
    </citation>
    <scope>NUCLEOTIDE SEQUENCE [LARGE SCALE GENOMIC DNA]</scope>
    <source>
        <strain evidence="1 2">WL1483</strain>
    </source>
</reference>
<sequence length="85" mass="9377">MTKTEMDIRLTKIFSSAAIALVAAEKRAVCKQLKQFDKEARARGFHALAGEACQMRWQLVAELQQAKSARDGGGVHETGDRHGHL</sequence>
<organism evidence="1 2">
    <name type="scientific">Aeromonas schubertii</name>
    <dbReference type="NCBI Taxonomy" id="652"/>
    <lineage>
        <taxon>Bacteria</taxon>
        <taxon>Pseudomonadati</taxon>
        <taxon>Pseudomonadota</taxon>
        <taxon>Gammaproteobacteria</taxon>
        <taxon>Aeromonadales</taxon>
        <taxon>Aeromonadaceae</taxon>
        <taxon>Aeromonas</taxon>
    </lineage>
</organism>
<reference evidence="2" key="1">
    <citation type="submission" date="2015-10" db="EMBL/GenBank/DDBJ databases">
        <title>Complete Genome Sequence of Aeromonas schubertii strain WL1483.</title>
        <authorList>
            <person name="Liu L."/>
        </authorList>
    </citation>
    <scope>NUCLEOTIDE SEQUENCE [LARGE SCALE GENOMIC DNA]</scope>
    <source>
        <strain evidence="2">WL1483</strain>
    </source>
</reference>
<evidence type="ECO:0000313" key="2">
    <source>
        <dbReference type="Proteomes" id="UP000058114"/>
    </source>
</evidence>
<dbReference type="KEGG" id="asr:WL1483_1673"/>
<dbReference type="AlphaFoldDB" id="A0A0S2SHA5"/>